<keyword evidence="2" id="KW-1185">Reference proteome</keyword>
<dbReference type="RefSeq" id="WP_303305503.1">
    <property type="nucleotide sequence ID" value="NZ_JAODOP010000004.1"/>
</dbReference>
<proteinExistence type="predicted"/>
<sequence>MKTIFFKIVSPTFALMLAVITSLAFSSVENGITKDCPITKA</sequence>
<name>A0ABU7XRJ3_9FLAO</name>
<gene>
    <name evidence="1" type="ORF">N1F79_08425</name>
</gene>
<evidence type="ECO:0000313" key="1">
    <source>
        <dbReference type="EMBL" id="MEF3833154.1"/>
    </source>
</evidence>
<evidence type="ECO:0000313" key="2">
    <source>
        <dbReference type="Proteomes" id="UP001337305"/>
    </source>
</evidence>
<comment type="caution">
    <text evidence="1">The sequence shown here is derived from an EMBL/GenBank/DDBJ whole genome shotgun (WGS) entry which is preliminary data.</text>
</comment>
<organism evidence="1 2">
    <name type="scientific">Flavivirga spongiicola</name>
    <dbReference type="NCBI Taxonomy" id="421621"/>
    <lineage>
        <taxon>Bacteria</taxon>
        <taxon>Pseudomonadati</taxon>
        <taxon>Bacteroidota</taxon>
        <taxon>Flavobacteriia</taxon>
        <taxon>Flavobacteriales</taxon>
        <taxon>Flavobacteriaceae</taxon>
        <taxon>Flavivirga</taxon>
    </lineage>
</organism>
<protein>
    <submittedName>
        <fullName evidence="1">Uncharacterized protein</fullName>
    </submittedName>
</protein>
<reference evidence="1 2" key="1">
    <citation type="submission" date="2022-09" db="EMBL/GenBank/DDBJ databases">
        <title>Genome sequencing of Flavivirga sp. MEBiC05379.</title>
        <authorList>
            <person name="Oh H.-M."/>
            <person name="Kwon K.K."/>
            <person name="Park M.J."/>
            <person name="Yang S.-H."/>
        </authorList>
    </citation>
    <scope>NUCLEOTIDE SEQUENCE [LARGE SCALE GENOMIC DNA]</scope>
    <source>
        <strain evidence="1 2">MEBiC05379</strain>
    </source>
</reference>
<accession>A0ABU7XRJ3</accession>
<dbReference type="EMBL" id="JAODOP010000004">
    <property type="protein sequence ID" value="MEF3833154.1"/>
    <property type="molecule type" value="Genomic_DNA"/>
</dbReference>
<dbReference type="Proteomes" id="UP001337305">
    <property type="component" value="Unassembled WGS sequence"/>
</dbReference>